<accession>A0AAV2S1K2</accession>
<feature type="non-terminal residue" evidence="1">
    <location>
        <position position="101"/>
    </location>
</feature>
<proteinExistence type="predicted"/>
<evidence type="ECO:0000313" key="2">
    <source>
        <dbReference type="Proteomes" id="UP001497623"/>
    </source>
</evidence>
<organism evidence="1 2">
    <name type="scientific">Meganyctiphanes norvegica</name>
    <name type="common">Northern krill</name>
    <name type="synonym">Thysanopoda norvegica</name>
    <dbReference type="NCBI Taxonomy" id="48144"/>
    <lineage>
        <taxon>Eukaryota</taxon>
        <taxon>Metazoa</taxon>
        <taxon>Ecdysozoa</taxon>
        <taxon>Arthropoda</taxon>
        <taxon>Crustacea</taxon>
        <taxon>Multicrustacea</taxon>
        <taxon>Malacostraca</taxon>
        <taxon>Eumalacostraca</taxon>
        <taxon>Eucarida</taxon>
        <taxon>Euphausiacea</taxon>
        <taxon>Euphausiidae</taxon>
        <taxon>Meganyctiphanes</taxon>
    </lineage>
</organism>
<name>A0AAV2S1K2_MEGNR</name>
<comment type="caution">
    <text evidence="1">The sequence shown here is derived from an EMBL/GenBank/DDBJ whole genome shotgun (WGS) entry which is preliminary data.</text>
</comment>
<protein>
    <submittedName>
        <fullName evidence="1">Uncharacterized protein</fullName>
    </submittedName>
</protein>
<gene>
    <name evidence="1" type="ORF">MNOR_LOCUS31907</name>
</gene>
<dbReference type="EMBL" id="CAXKWB010042175">
    <property type="protein sequence ID" value="CAL4157440.1"/>
    <property type="molecule type" value="Genomic_DNA"/>
</dbReference>
<keyword evidence="2" id="KW-1185">Reference proteome</keyword>
<dbReference type="Proteomes" id="UP001497623">
    <property type="component" value="Unassembled WGS sequence"/>
</dbReference>
<sequence length="101" mass="10668">MGCETLEAIIVLAVGVEDGCGVRGADNPPLEGGPITCVGQAGASCQTYDSGRLPMHLFQQFFQTEMVLPEQTQKPLVIPTTSVARYLMRKKIKSGSGNGAV</sequence>
<reference evidence="1 2" key="1">
    <citation type="submission" date="2024-05" db="EMBL/GenBank/DDBJ databases">
        <authorList>
            <person name="Wallberg A."/>
        </authorList>
    </citation>
    <scope>NUCLEOTIDE SEQUENCE [LARGE SCALE GENOMIC DNA]</scope>
</reference>
<evidence type="ECO:0000313" key="1">
    <source>
        <dbReference type="EMBL" id="CAL4157440.1"/>
    </source>
</evidence>
<dbReference type="AlphaFoldDB" id="A0AAV2S1K2"/>